<evidence type="ECO:0000256" key="6">
    <source>
        <dbReference type="SAM" id="Phobius"/>
    </source>
</evidence>
<accession>A0A239PK18</accession>
<protein>
    <recommendedName>
        <fullName evidence="7">Lipopolysaccharide assembly protein A domain-containing protein</fullName>
    </recommendedName>
</protein>
<evidence type="ECO:0000256" key="5">
    <source>
        <dbReference type="SAM" id="MobiDB-lite"/>
    </source>
</evidence>
<keyword evidence="3 6" id="KW-1133">Transmembrane helix</keyword>
<keyword evidence="9" id="KW-1185">Reference proteome</keyword>
<dbReference type="InterPro" id="IPR010445">
    <property type="entry name" value="LapA_dom"/>
</dbReference>
<evidence type="ECO:0000256" key="1">
    <source>
        <dbReference type="ARBA" id="ARBA00022475"/>
    </source>
</evidence>
<keyword evidence="2 6" id="KW-0812">Transmembrane</keyword>
<dbReference type="RefSeq" id="WP_089411128.1">
    <property type="nucleotide sequence ID" value="NZ_FZQA01000001.1"/>
</dbReference>
<evidence type="ECO:0000256" key="4">
    <source>
        <dbReference type="ARBA" id="ARBA00023136"/>
    </source>
</evidence>
<evidence type="ECO:0000259" key="7">
    <source>
        <dbReference type="Pfam" id="PF06305"/>
    </source>
</evidence>
<dbReference type="GO" id="GO:0005886">
    <property type="term" value="C:plasma membrane"/>
    <property type="evidence" value="ECO:0007669"/>
    <property type="project" value="InterPro"/>
</dbReference>
<gene>
    <name evidence="8" type="ORF">SAMN06297382_0654</name>
</gene>
<evidence type="ECO:0000256" key="3">
    <source>
        <dbReference type="ARBA" id="ARBA00022989"/>
    </source>
</evidence>
<dbReference type="Proteomes" id="UP000198346">
    <property type="component" value="Unassembled WGS sequence"/>
</dbReference>
<name>A0A239PK18_9PROT</name>
<reference evidence="8 9" key="1">
    <citation type="submission" date="2017-07" db="EMBL/GenBank/DDBJ databases">
        <authorList>
            <person name="Sun Z.S."/>
            <person name="Albrecht U."/>
            <person name="Echele G."/>
            <person name="Lee C.C."/>
        </authorList>
    </citation>
    <scope>NUCLEOTIDE SEQUENCE [LARGE SCALE GENOMIC DNA]</scope>
    <source>
        <strain evidence="8 9">CGMCC 1.12710</strain>
    </source>
</reference>
<proteinExistence type="predicted"/>
<keyword evidence="1" id="KW-1003">Cell membrane</keyword>
<feature type="region of interest" description="Disordered" evidence="5">
    <location>
        <begin position="92"/>
        <end position="121"/>
    </location>
</feature>
<organism evidence="8 9">
    <name type="scientific">Amphiplicatus metriothermophilus</name>
    <dbReference type="NCBI Taxonomy" id="1519374"/>
    <lineage>
        <taxon>Bacteria</taxon>
        <taxon>Pseudomonadati</taxon>
        <taxon>Pseudomonadota</taxon>
        <taxon>Alphaproteobacteria</taxon>
        <taxon>Parvularculales</taxon>
        <taxon>Parvularculaceae</taxon>
        <taxon>Amphiplicatus</taxon>
    </lineage>
</organism>
<feature type="domain" description="Lipopolysaccharide assembly protein A" evidence="7">
    <location>
        <begin position="43"/>
        <end position="93"/>
    </location>
</feature>
<evidence type="ECO:0000256" key="2">
    <source>
        <dbReference type="ARBA" id="ARBA00022692"/>
    </source>
</evidence>
<feature type="transmembrane region" description="Helical" evidence="6">
    <location>
        <begin position="49"/>
        <end position="70"/>
    </location>
</feature>
<dbReference type="Pfam" id="PF06305">
    <property type="entry name" value="LapA_dom"/>
    <property type="match status" value="1"/>
</dbReference>
<evidence type="ECO:0000313" key="9">
    <source>
        <dbReference type="Proteomes" id="UP000198346"/>
    </source>
</evidence>
<evidence type="ECO:0000313" key="8">
    <source>
        <dbReference type="EMBL" id="SNT68158.1"/>
    </source>
</evidence>
<sequence length="121" mass="12915">MKKLLGRVVWVCLGVALVVFLVANRQPVPVSLDPFSVENPAIATPPLPLWFWLIAALLAGFFAGAGGMWMSGREGRRAARQARRELEAVKRELAPARQAAGGPPPTLEASDPPAHSSPPQS</sequence>
<dbReference type="EMBL" id="FZQA01000001">
    <property type="protein sequence ID" value="SNT68158.1"/>
    <property type="molecule type" value="Genomic_DNA"/>
</dbReference>
<keyword evidence="4 6" id="KW-0472">Membrane</keyword>
<dbReference type="AlphaFoldDB" id="A0A239PK18"/>